<feature type="region of interest" description="Disordered" evidence="10">
    <location>
        <begin position="593"/>
        <end position="632"/>
    </location>
</feature>
<dbReference type="eggNOG" id="KOG1965">
    <property type="taxonomic scope" value="Eukaryota"/>
</dbReference>
<feature type="transmembrane region" description="Helical" evidence="11">
    <location>
        <begin position="285"/>
        <end position="308"/>
    </location>
</feature>
<evidence type="ECO:0000313" key="14">
    <source>
        <dbReference type="Proteomes" id="UP000054350"/>
    </source>
</evidence>
<dbReference type="PANTHER" id="PTHR10110">
    <property type="entry name" value="SODIUM/HYDROGEN EXCHANGER"/>
    <property type="match status" value="1"/>
</dbReference>
<dbReference type="Gene3D" id="6.10.140.1330">
    <property type="match status" value="1"/>
</dbReference>
<evidence type="ECO:0000256" key="4">
    <source>
        <dbReference type="ARBA" id="ARBA00022989"/>
    </source>
</evidence>
<keyword evidence="14" id="KW-1185">Reference proteome</keyword>
<dbReference type="GO" id="GO:0005769">
    <property type="term" value="C:early endosome"/>
    <property type="evidence" value="ECO:0007669"/>
    <property type="project" value="TreeGrafter"/>
</dbReference>
<organism evidence="13 14">
    <name type="scientific">Allomyces macrogynus (strain ATCC 38327)</name>
    <name type="common">Allomyces javanicus var. macrogynus</name>
    <dbReference type="NCBI Taxonomy" id="578462"/>
    <lineage>
        <taxon>Eukaryota</taxon>
        <taxon>Fungi</taxon>
        <taxon>Fungi incertae sedis</taxon>
        <taxon>Blastocladiomycota</taxon>
        <taxon>Blastocladiomycetes</taxon>
        <taxon>Blastocladiales</taxon>
        <taxon>Blastocladiaceae</taxon>
        <taxon>Allomyces</taxon>
    </lineage>
</organism>
<feature type="region of interest" description="Disordered" evidence="10">
    <location>
        <begin position="516"/>
        <end position="551"/>
    </location>
</feature>
<gene>
    <name evidence="13" type="ORF">AMAG_14407</name>
</gene>
<evidence type="ECO:0000256" key="2">
    <source>
        <dbReference type="ARBA" id="ARBA00022448"/>
    </source>
</evidence>
<dbReference type="Proteomes" id="UP000054350">
    <property type="component" value="Unassembled WGS sequence"/>
</dbReference>
<feature type="region of interest" description="Disordered" evidence="10">
    <location>
        <begin position="669"/>
        <end position="690"/>
    </location>
</feature>
<dbReference type="PANTHER" id="PTHR10110:SF187">
    <property type="entry name" value="SODIUM_HYDROGEN EXCHANGER"/>
    <property type="match status" value="1"/>
</dbReference>
<name>A0A0L0T6E5_ALLM3</name>
<dbReference type="InterPro" id="IPR004709">
    <property type="entry name" value="NaH_exchanger"/>
</dbReference>
<dbReference type="InterPro" id="IPR006153">
    <property type="entry name" value="Cation/H_exchanger_TM"/>
</dbReference>
<dbReference type="OrthoDB" id="196264at2759"/>
<dbReference type="VEuPathDB" id="FungiDB:AMAG_14407"/>
<protein>
    <recommendedName>
        <fullName evidence="9">Sodium/hydrogen exchanger</fullName>
    </recommendedName>
</protein>
<evidence type="ECO:0000256" key="5">
    <source>
        <dbReference type="ARBA" id="ARBA00023053"/>
    </source>
</evidence>
<feature type="compositionally biased region" description="Gly residues" evidence="10">
    <location>
        <begin position="675"/>
        <end position="690"/>
    </location>
</feature>
<accession>A0A0L0T6E5</accession>
<dbReference type="PRINTS" id="PR01084">
    <property type="entry name" value="NAHEXCHNGR"/>
</dbReference>
<keyword evidence="2 9" id="KW-0813">Transport</keyword>
<dbReference type="AlphaFoldDB" id="A0A0L0T6E5"/>
<sequence>MLAQPPPPDQELLAPSSPAQPSPAPLPPPTLPEDEELLSSRALLLLISLLFVTLWTSYYLQRHRIRIIHESVVAIILGSMVGLIVRATAAGPALGHLLSFKHTYFFNLLLPPIILNSGYELREGDFFGHLGPILTFAFGGTFLSIVVVGVLEYLLALVGLSSLTFLECLMFGCILSSTDPVTVLAIFSQLKVDARLYSIIFGESILNDSVAIVMFSALNQIQQDMQSGMATAGPAMQALHLLGVFVFVFIGSLAIGVSIGLATALLLKHSDLDQFPGVESCLVSLLAYSAFLGAQACGLSGIVSLLFAGITLKHYAYESLSRRAQLTTTYLFSTLAQLSENFIFIYLGITLFTQQAEGAFSVLVVALTLVAILVARYVSVFPVAAVINWFSRWRSRRSSTTSTGSTRPLHDVIPRNHQIMLWWAGLRGAVSFALALEVSSPTNAPMIQTTTLLIVIATVVIFGGTVPQALTHFNIKSQLVLDALVAFDSDDGMPRLVPQPQTQTDEIPLFGGRTTAATARPRARTASAVVPAAPPASRATLPAPSDSDDDADRRRLLRAASPAAARLVTSDIEDDSESELPVRVQARRAQVHAATVPNLGTPRSRQNAATAAAARWGAQEDEEEEEEEDTDDGGWFVRIDRRYLKPMFSKRTAARANVPAWRRTPRRAWTPAWMSGGGGAARGGGGGAAW</sequence>
<keyword evidence="7 11" id="KW-0472">Membrane</keyword>
<evidence type="ECO:0000256" key="7">
    <source>
        <dbReference type="ARBA" id="ARBA00023136"/>
    </source>
</evidence>
<comment type="similarity">
    <text evidence="9">Belongs to the monovalent cation:proton antiporter 1 (CPA1) transporter (TC 2.A.36) family.</text>
</comment>
<feature type="transmembrane region" description="Helical" evidence="11">
    <location>
        <begin position="446"/>
        <end position="466"/>
    </location>
</feature>
<feature type="transmembrane region" description="Helical" evidence="11">
    <location>
        <begin position="329"/>
        <end position="352"/>
    </location>
</feature>
<proteinExistence type="inferred from homology"/>
<feature type="transmembrane region" description="Helical" evidence="11">
    <location>
        <begin position="133"/>
        <end position="156"/>
    </location>
</feature>
<evidence type="ECO:0000256" key="11">
    <source>
        <dbReference type="SAM" id="Phobius"/>
    </source>
</evidence>
<comment type="subcellular location">
    <subcellularLocation>
        <location evidence="1">Membrane</location>
        <topology evidence="1">Multi-pass membrane protein</topology>
    </subcellularLocation>
</comment>
<feature type="compositionally biased region" description="Acidic residues" evidence="10">
    <location>
        <begin position="619"/>
        <end position="632"/>
    </location>
</feature>
<feature type="region of interest" description="Disordered" evidence="10">
    <location>
        <begin position="1"/>
        <end position="31"/>
    </location>
</feature>
<feature type="transmembrane region" description="Helical" evidence="11">
    <location>
        <begin position="72"/>
        <end position="94"/>
    </location>
</feature>
<evidence type="ECO:0000256" key="6">
    <source>
        <dbReference type="ARBA" id="ARBA00023065"/>
    </source>
</evidence>
<evidence type="ECO:0000313" key="13">
    <source>
        <dbReference type="EMBL" id="KNE70256.1"/>
    </source>
</evidence>
<keyword evidence="3 9" id="KW-0812">Transmembrane</keyword>
<feature type="transmembrane region" description="Helical" evidence="11">
    <location>
        <begin position="239"/>
        <end position="265"/>
    </location>
</feature>
<reference evidence="13 14" key="1">
    <citation type="submission" date="2009-11" db="EMBL/GenBank/DDBJ databases">
        <title>Annotation of Allomyces macrogynus ATCC 38327.</title>
        <authorList>
            <consortium name="The Broad Institute Genome Sequencing Platform"/>
            <person name="Russ C."/>
            <person name="Cuomo C."/>
            <person name="Burger G."/>
            <person name="Gray M.W."/>
            <person name="Holland P.W.H."/>
            <person name="King N."/>
            <person name="Lang F.B.F."/>
            <person name="Roger A.J."/>
            <person name="Ruiz-Trillo I."/>
            <person name="Young S.K."/>
            <person name="Zeng Q."/>
            <person name="Gargeya S."/>
            <person name="Fitzgerald M."/>
            <person name="Haas B."/>
            <person name="Abouelleil A."/>
            <person name="Alvarado L."/>
            <person name="Arachchi H.M."/>
            <person name="Berlin A."/>
            <person name="Chapman S.B."/>
            <person name="Gearin G."/>
            <person name="Goldberg J."/>
            <person name="Griggs A."/>
            <person name="Gujja S."/>
            <person name="Hansen M."/>
            <person name="Heiman D."/>
            <person name="Howarth C."/>
            <person name="Larimer J."/>
            <person name="Lui A."/>
            <person name="MacDonald P.J.P."/>
            <person name="McCowen C."/>
            <person name="Montmayeur A."/>
            <person name="Murphy C."/>
            <person name="Neiman D."/>
            <person name="Pearson M."/>
            <person name="Priest M."/>
            <person name="Roberts A."/>
            <person name="Saif S."/>
            <person name="Shea T."/>
            <person name="Sisk P."/>
            <person name="Stolte C."/>
            <person name="Sykes S."/>
            <person name="Wortman J."/>
            <person name="Nusbaum C."/>
            <person name="Birren B."/>
        </authorList>
    </citation>
    <scope>NUCLEOTIDE SEQUENCE [LARGE SCALE GENOMIC DNA]</scope>
    <source>
        <strain evidence="13 14">ATCC 38327</strain>
    </source>
</reference>
<evidence type="ECO:0000256" key="3">
    <source>
        <dbReference type="ARBA" id="ARBA00022692"/>
    </source>
</evidence>
<evidence type="ECO:0000256" key="9">
    <source>
        <dbReference type="RuleBase" id="RU003722"/>
    </source>
</evidence>
<feature type="compositionally biased region" description="Pro residues" evidence="10">
    <location>
        <begin position="18"/>
        <end position="31"/>
    </location>
</feature>
<dbReference type="STRING" id="578462.A0A0L0T6E5"/>
<dbReference type="GO" id="GO:0000329">
    <property type="term" value="C:fungal-type vacuole membrane"/>
    <property type="evidence" value="ECO:0007669"/>
    <property type="project" value="TreeGrafter"/>
</dbReference>
<dbReference type="GO" id="GO:0005770">
    <property type="term" value="C:late endosome"/>
    <property type="evidence" value="ECO:0007669"/>
    <property type="project" value="TreeGrafter"/>
</dbReference>
<dbReference type="Pfam" id="PF00999">
    <property type="entry name" value="Na_H_Exchanger"/>
    <property type="match status" value="1"/>
</dbReference>
<feature type="compositionally biased region" description="Low complexity" evidence="10">
    <location>
        <begin position="516"/>
        <end position="545"/>
    </location>
</feature>
<feature type="domain" description="Cation/H+ exchanger transmembrane" evidence="12">
    <location>
        <begin position="54"/>
        <end position="470"/>
    </location>
</feature>
<dbReference type="GO" id="GO:0007035">
    <property type="term" value="P:vacuolar acidification"/>
    <property type="evidence" value="ECO:0007669"/>
    <property type="project" value="TreeGrafter"/>
</dbReference>
<evidence type="ECO:0000256" key="1">
    <source>
        <dbReference type="ARBA" id="ARBA00004141"/>
    </source>
</evidence>
<evidence type="ECO:0000259" key="12">
    <source>
        <dbReference type="Pfam" id="PF00999"/>
    </source>
</evidence>
<keyword evidence="5" id="KW-0915">Sodium</keyword>
<dbReference type="GO" id="GO:0015385">
    <property type="term" value="F:sodium:proton antiporter activity"/>
    <property type="evidence" value="ECO:0007669"/>
    <property type="project" value="InterPro"/>
</dbReference>
<dbReference type="NCBIfam" id="TIGR00840">
    <property type="entry name" value="b_cpa1"/>
    <property type="match status" value="1"/>
</dbReference>
<dbReference type="InterPro" id="IPR018422">
    <property type="entry name" value="Cation/H_exchanger_CPA1"/>
</dbReference>
<reference evidence="14" key="2">
    <citation type="submission" date="2009-11" db="EMBL/GenBank/DDBJ databases">
        <title>The Genome Sequence of Allomyces macrogynus strain ATCC 38327.</title>
        <authorList>
            <consortium name="The Broad Institute Genome Sequencing Platform"/>
            <person name="Russ C."/>
            <person name="Cuomo C."/>
            <person name="Shea T."/>
            <person name="Young S.K."/>
            <person name="Zeng Q."/>
            <person name="Koehrsen M."/>
            <person name="Haas B."/>
            <person name="Borodovsky M."/>
            <person name="Guigo R."/>
            <person name="Alvarado L."/>
            <person name="Berlin A."/>
            <person name="Borenstein D."/>
            <person name="Chen Z."/>
            <person name="Engels R."/>
            <person name="Freedman E."/>
            <person name="Gellesch M."/>
            <person name="Goldberg J."/>
            <person name="Griggs A."/>
            <person name="Gujja S."/>
            <person name="Heiman D."/>
            <person name="Hepburn T."/>
            <person name="Howarth C."/>
            <person name="Jen D."/>
            <person name="Larson L."/>
            <person name="Lewis B."/>
            <person name="Mehta T."/>
            <person name="Park D."/>
            <person name="Pearson M."/>
            <person name="Roberts A."/>
            <person name="Saif S."/>
            <person name="Shenoy N."/>
            <person name="Sisk P."/>
            <person name="Stolte C."/>
            <person name="Sykes S."/>
            <person name="Walk T."/>
            <person name="White J."/>
            <person name="Yandava C."/>
            <person name="Burger G."/>
            <person name="Gray M.W."/>
            <person name="Holland P.W.H."/>
            <person name="King N."/>
            <person name="Lang F.B.F."/>
            <person name="Roger A.J."/>
            <person name="Ruiz-Trillo I."/>
            <person name="Lander E."/>
            <person name="Nusbaum C."/>
        </authorList>
    </citation>
    <scope>NUCLEOTIDE SEQUENCE [LARGE SCALE GENOMIC DNA]</scope>
    <source>
        <strain evidence="14">ATCC 38327</strain>
    </source>
</reference>
<dbReference type="EMBL" id="GG745365">
    <property type="protein sequence ID" value="KNE70256.1"/>
    <property type="molecule type" value="Genomic_DNA"/>
</dbReference>
<feature type="transmembrane region" description="Helical" evidence="11">
    <location>
        <begin position="42"/>
        <end position="60"/>
    </location>
</feature>
<keyword evidence="8 9" id="KW-0739">Sodium transport</keyword>
<keyword evidence="4 11" id="KW-1133">Transmembrane helix</keyword>
<evidence type="ECO:0000256" key="8">
    <source>
        <dbReference type="ARBA" id="ARBA00023201"/>
    </source>
</evidence>
<keyword evidence="9" id="KW-0050">Antiport</keyword>
<keyword evidence="6 9" id="KW-0406">Ion transport</keyword>
<feature type="transmembrane region" description="Helical" evidence="11">
    <location>
        <begin position="196"/>
        <end position="218"/>
    </location>
</feature>
<dbReference type="GO" id="GO:0015386">
    <property type="term" value="F:potassium:proton antiporter activity"/>
    <property type="evidence" value="ECO:0007669"/>
    <property type="project" value="TreeGrafter"/>
</dbReference>
<evidence type="ECO:0000256" key="10">
    <source>
        <dbReference type="SAM" id="MobiDB-lite"/>
    </source>
</evidence>
<feature type="transmembrane region" description="Helical" evidence="11">
    <location>
        <begin position="358"/>
        <end position="390"/>
    </location>
</feature>